<keyword evidence="10" id="KW-1185">Reference proteome</keyword>
<evidence type="ECO:0000256" key="3">
    <source>
        <dbReference type="ARBA" id="ARBA00007970"/>
    </source>
</evidence>
<dbReference type="RefSeq" id="WP_091404720.1">
    <property type="nucleotide sequence ID" value="NZ_FOAB01000001.1"/>
</dbReference>
<dbReference type="InterPro" id="IPR015424">
    <property type="entry name" value="PyrdxlP-dep_Trfase"/>
</dbReference>
<dbReference type="GO" id="GO:0030170">
    <property type="term" value="F:pyridoxal phosphate binding"/>
    <property type="evidence" value="ECO:0007669"/>
    <property type="project" value="InterPro"/>
</dbReference>
<dbReference type="CDD" id="cd00609">
    <property type="entry name" value="AAT_like"/>
    <property type="match status" value="1"/>
</dbReference>
<dbReference type="PANTHER" id="PTHR43643">
    <property type="entry name" value="HISTIDINOL-PHOSPHATE AMINOTRANSFERASE 2"/>
    <property type="match status" value="1"/>
</dbReference>
<sequence>MNTTGFNRRKFLQMGSTLTVASTISPISYGASLLDNNTLEFMGSDKNIRLFSNENPYGPSNKVLDAIAKNANRVNRYASFHSYSTDTLKEKIANINGIEQNQIIFGHGSFEILCMLTRTFGQEQDSIIVPATTFNVTAAFADRIFDHKVKRIKLTKEMDIDLETTKKAITKNTKLVYICNPNNPTGKSLLAKELESFCKQVATPSCTVAIDEAYIELMEPLKKLDTIELLKQKYNVLIIRTFSKAYGLAGLRVGYAMGSSETIAKLYHESYTFGGLIGNPGIVAALTALDDTTYVEAYRKKNSQVRACMEKCLEELGLKYLKSDTNFMLIDVKDVKRLKEELVPFGIAIFPSGGKHYPTWARISIGTLEQMKTFLNAINTMKWLKS</sequence>
<dbReference type="Gene3D" id="3.90.1150.10">
    <property type="entry name" value="Aspartate Aminotransferase, domain 1"/>
    <property type="match status" value="1"/>
</dbReference>
<evidence type="ECO:0000256" key="6">
    <source>
        <dbReference type="ARBA" id="ARBA00022898"/>
    </source>
</evidence>
<dbReference type="Proteomes" id="UP000198521">
    <property type="component" value="Unassembled WGS sequence"/>
</dbReference>
<name>A0A1H7GJB3_AQUAM</name>
<dbReference type="InterPro" id="IPR015422">
    <property type="entry name" value="PyrdxlP-dep_Trfase_small"/>
</dbReference>
<dbReference type="InterPro" id="IPR001917">
    <property type="entry name" value="Aminotrans_II_pyridoxalP_BS"/>
</dbReference>
<dbReference type="InterPro" id="IPR015421">
    <property type="entry name" value="PyrdxlP-dep_Trfase_major"/>
</dbReference>
<keyword evidence="5 9" id="KW-0808">Transferase</keyword>
<evidence type="ECO:0000256" key="4">
    <source>
        <dbReference type="ARBA" id="ARBA00022576"/>
    </source>
</evidence>
<gene>
    <name evidence="9" type="ORF">SAMN04487910_0365</name>
</gene>
<reference evidence="9 10" key="1">
    <citation type="submission" date="2016-10" db="EMBL/GenBank/DDBJ databases">
        <authorList>
            <person name="de Groot N.N."/>
        </authorList>
    </citation>
    <scope>NUCLEOTIDE SEQUENCE [LARGE SCALE GENOMIC DNA]</scope>
    <source>
        <strain evidence="9 10">DSM 25232</strain>
    </source>
</reference>
<accession>A0A1H7GJB3</accession>
<dbReference type="Gene3D" id="3.40.640.10">
    <property type="entry name" value="Type I PLP-dependent aspartate aminotransferase-like (Major domain)"/>
    <property type="match status" value="1"/>
</dbReference>
<protein>
    <submittedName>
        <fullName evidence="9">Histidinol-phosphate aminotransferase</fullName>
    </submittedName>
</protein>
<evidence type="ECO:0000256" key="7">
    <source>
        <dbReference type="RuleBase" id="RU003693"/>
    </source>
</evidence>
<organism evidence="9 10">
    <name type="scientific">Aquimarina amphilecti</name>
    <dbReference type="NCBI Taxonomy" id="1038014"/>
    <lineage>
        <taxon>Bacteria</taxon>
        <taxon>Pseudomonadati</taxon>
        <taxon>Bacteroidota</taxon>
        <taxon>Flavobacteriia</taxon>
        <taxon>Flavobacteriales</taxon>
        <taxon>Flavobacteriaceae</taxon>
        <taxon>Aquimarina</taxon>
    </lineage>
</organism>
<keyword evidence="6 7" id="KW-0663">Pyridoxal phosphate</keyword>
<dbReference type="AlphaFoldDB" id="A0A1H7GJB3"/>
<dbReference type="EMBL" id="FOAB01000001">
    <property type="protein sequence ID" value="SEK37062.1"/>
    <property type="molecule type" value="Genomic_DNA"/>
</dbReference>
<dbReference type="PROSITE" id="PS00599">
    <property type="entry name" value="AA_TRANSFER_CLASS_2"/>
    <property type="match status" value="1"/>
</dbReference>
<dbReference type="SUPFAM" id="SSF53383">
    <property type="entry name" value="PLP-dependent transferases"/>
    <property type="match status" value="1"/>
</dbReference>
<dbReference type="InterPro" id="IPR050106">
    <property type="entry name" value="HistidinolP_aminotransfase"/>
</dbReference>
<dbReference type="STRING" id="1038014.SAMN04487910_0365"/>
<dbReference type="GO" id="GO:0008483">
    <property type="term" value="F:transaminase activity"/>
    <property type="evidence" value="ECO:0007669"/>
    <property type="project" value="UniProtKB-KW"/>
</dbReference>
<evidence type="ECO:0000259" key="8">
    <source>
        <dbReference type="Pfam" id="PF00155"/>
    </source>
</evidence>
<keyword evidence="4 9" id="KW-0032">Aminotransferase</keyword>
<evidence type="ECO:0000256" key="5">
    <source>
        <dbReference type="ARBA" id="ARBA00022679"/>
    </source>
</evidence>
<evidence type="ECO:0000313" key="9">
    <source>
        <dbReference type="EMBL" id="SEK37062.1"/>
    </source>
</evidence>
<dbReference type="Pfam" id="PF00155">
    <property type="entry name" value="Aminotran_1_2"/>
    <property type="match status" value="1"/>
</dbReference>
<comment type="cofactor">
    <cofactor evidence="1 7">
        <name>pyridoxal 5'-phosphate</name>
        <dbReference type="ChEBI" id="CHEBI:597326"/>
    </cofactor>
</comment>
<feature type="domain" description="Aminotransferase class I/classII large" evidence="8">
    <location>
        <begin position="48"/>
        <end position="378"/>
    </location>
</feature>
<comment type="pathway">
    <text evidence="2">Lipid metabolism.</text>
</comment>
<dbReference type="OrthoDB" id="9813612at2"/>
<proteinExistence type="inferred from homology"/>
<evidence type="ECO:0000313" key="10">
    <source>
        <dbReference type="Proteomes" id="UP000198521"/>
    </source>
</evidence>
<dbReference type="InterPro" id="IPR004839">
    <property type="entry name" value="Aminotransferase_I/II_large"/>
</dbReference>
<evidence type="ECO:0000256" key="1">
    <source>
        <dbReference type="ARBA" id="ARBA00001933"/>
    </source>
</evidence>
<dbReference type="PANTHER" id="PTHR43643:SF3">
    <property type="entry name" value="HISTIDINOL-PHOSPHATE AMINOTRANSFERASE"/>
    <property type="match status" value="1"/>
</dbReference>
<evidence type="ECO:0000256" key="2">
    <source>
        <dbReference type="ARBA" id="ARBA00005189"/>
    </source>
</evidence>
<comment type="similarity">
    <text evidence="3">Belongs to the class-II pyridoxal-phosphate-dependent aminotransferase family. Histidinol-phosphate aminotransferase subfamily.</text>
</comment>